<evidence type="ECO:0000256" key="11">
    <source>
        <dbReference type="ARBA" id="ARBA00023268"/>
    </source>
</evidence>
<keyword evidence="9" id="KW-0413">Isomerase</keyword>
<keyword evidence="4" id="KW-0442">Lipid degradation</keyword>
<dbReference type="Pfam" id="PF02737">
    <property type="entry name" value="3HCDH_N"/>
    <property type="match status" value="1"/>
</dbReference>
<proteinExistence type="predicted"/>
<dbReference type="GO" id="GO:0003857">
    <property type="term" value="F:(3S)-3-hydroxyacyl-CoA dehydrogenase (NAD+) activity"/>
    <property type="evidence" value="ECO:0007669"/>
    <property type="project" value="UniProtKB-EC"/>
</dbReference>
<evidence type="ECO:0000313" key="15">
    <source>
        <dbReference type="EMBL" id="SFU20916.1"/>
    </source>
</evidence>
<keyword evidence="11" id="KW-0511">Multifunctional enzyme</keyword>
<keyword evidence="5" id="KW-0560">Oxidoreductase</keyword>
<dbReference type="GO" id="GO:0070403">
    <property type="term" value="F:NAD+ binding"/>
    <property type="evidence" value="ECO:0007669"/>
    <property type="project" value="InterPro"/>
</dbReference>
<evidence type="ECO:0000256" key="12">
    <source>
        <dbReference type="ARBA" id="ARBA00049556"/>
    </source>
</evidence>
<dbReference type="Pfam" id="PF00725">
    <property type="entry name" value="3HCDH"/>
    <property type="match status" value="2"/>
</dbReference>
<evidence type="ECO:0000256" key="3">
    <source>
        <dbReference type="ARBA" id="ARBA00022832"/>
    </source>
</evidence>
<dbReference type="Gene3D" id="3.90.226.10">
    <property type="entry name" value="2-enoyl-CoA Hydratase, Chain A, domain 1"/>
    <property type="match status" value="1"/>
</dbReference>
<comment type="subcellular location">
    <subcellularLocation>
        <location evidence="1">Peroxisome</location>
    </subcellularLocation>
</comment>
<dbReference type="InterPro" id="IPR008927">
    <property type="entry name" value="6-PGluconate_DH-like_C_sf"/>
</dbReference>
<evidence type="ECO:0000256" key="2">
    <source>
        <dbReference type="ARBA" id="ARBA00005005"/>
    </source>
</evidence>
<sequence>MSSLIRTERRGNVALIVMSNEPLNVLSAQMRMELLEAFAGARNDSEIKGILIAGQGRCFCAGADISEFLQPDDQLFSADCDPRAIATLLEEADVPVLAAIHGSALGGGLELALACHHRVATAGAELGLPEISLGVLPGNGGTQRLPRLVGLEQAYQMLVSGRSVDADRAHQIGLVDAVIDGDLIEGALEYLETRIACDEPIRKTRERQIAGIEDAASLFARARKEVATLRAKATAAAAIIGCLESALERPFEDGIDFERQQFVACNATLEAKALQHGFFARRQATKIPQIAPGTVSRKVASVGVVGGGTMGRGIAMAFMNAGFPVLLVEANADRGHLAIETIRDQYRHAAASGRMTSDEATSRAALLTVVHALDAIRDCDLVIEAVFEDLAVKKDLCEALGKVCKPDAIIATNTSTLNVDALARASGRPSDFVGLHFFSPANVMRLLEIVRGEHTADDVLATAVSIARKLRKDPVVCGVCYGFIGNRMLEPYLREVEFLLLEGATPRQIDSALEAFGMAMGPCRMMDLAGVDVVAKVVIERDKEGHLPADSRYRIVSRAMFDAGRHGQKASKGFYAYEGRRALDDEDAIRIIQKLAAEHALHARSDISANEIVERCIVPLINEGFKIVEEGIAYRQSDVDVVWLAGYGFPAELGGPMFYAGSVGADRLRERIDYYGKASGDAHGYWVPAVSLAASKEALPASNPIGVN</sequence>
<keyword evidence="7" id="KW-0443">Lipid metabolism</keyword>
<dbReference type="SUPFAM" id="SSF48179">
    <property type="entry name" value="6-phosphogluconate dehydrogenase C-terminal domain-like"/>
    <property type="match status" value="2"/>
</dbReference>
<evidence type="ECO:0000256" key="6">
    <source>
        <dbReference type="ARBA" id="ARBA00023027"/>
    </source>
</evidence>
<dbReference type="FunFam" id="3.40.50.720:FF:000009">
    <property type="entry name" value="Fatty oxidation complex, alpha subunit"/>
    <property type="match status" value="1"/>
</dbReference>
<evidence type="ECO:0000256" key="9">
    <source>
        <dbReference type="ARBA" id="ARBA00023235"/>
    </source>
</evidence>
<dbReference type="UniPathway" id="UPA00659"/>
<gene>
    <name evidence="15" type="ORF">SAMN05192563_1015140</name>
</gene>
<evidence type="ECO:0000256" key="10">
    <source>
        <dbReference type="ARBA" id="ARBA00023239"/>
    </source>
</evidence>
<dbReference type="SUPFAM" id="SSF51735">
    <property type="entry name" value="NAD(P)-binding Rossmann-fold domains"/>
    <property type="match status" value="1"/>
</dbReference>
<keyword evidence="10" id="KW-0456">Lyase</keyword>
<evidence type="ECO:0000313" key="16">
    <source>
        <dbReference type="Proteomes" id="UP000198844"/>
    </source>
</evidence>
<dbReference type="PANTHER" id="PTHR23309">
    <property type="entry name" value="3-HYDROXYACYL-COA DEHYROGENASE"/>
    <property type="match status" value="1"/>
</dbReference>
<accession>A0A1I7EAD0</accession>
<dbReference type="GO" id="GO:0016853">
    <property type="term" value="F:isomerase activity"/>
    <property type="evidence" value="ECO:0007669"/>
    <property type="project" value="UniProtKB-KW"/>
</dbReference>
<dbReference type="RefSeq" id="WP_093638176.1">
    <property type="nucleotide sequence ID" value="NZ_FPBH01000015.1"/>
</dbReference>
<keyword evidence="8" id="KW-0576">Peroxisome</keyword>
<evidence type="ECO:0000256" key="7">
    <source>
        <dbReference type="ARBA" id="ARBA00023098"/>
    </source>
</evidence>
<dbReference type="CDD" id="cd06558">
    <property type="entry name" value="crotonase-like"/>
    <property type="match status" value="1"/>
</dbReference>
<dbReference type="Gene3D" id="3.40.50.720">
    <property type="entry name" value="NAD(P)-binding Rossmann-like Domain"/>
    <property type="match status" value="1"/>
</dbReference>
<dbReference type="SUPFAM" id="SSF52096">
    <property type="entry name" value="ClpP/crotonase"/>
    <property type="match status" value="1"/>
</dbReference>
<evidence type="ECO:0000259" key="13">
    <source>
        <dbReference type="Pfam" id="PF00725"/>
    </source>
</evidence>
<dbReference type="Pfam" id="PF00378">
    <property type="entry name" value="ECH_1"/>
    <property type="match status" value="1"/>
</dbReference>
<comment type="catalytic activity">
    <reaction evidence="12">
        <text>a (3S)-3-hydroxyacyl-CoA + NAD(+) = a 3-oxoacyl-CoA + NADH + H(+)</text>
        <dbReference type="Rhea" id="RHEA:22432"/>
        <dbReference type="ChEBI" id="CHEBI:15378"/>
        <dbReference type="ChEBI" id="CHEBI:57318"/>
        <dbReference type="ChEBI" id="CHEBI:57540"/>
        <dbReference type="ChEBI" id="CHEBI:57945"/>
        <dbReference type="ChEBI" id="CHEBI:90726"/>
        <dbReference type="EC" id="1.1.1.35"/>
    </reaction>
</comment>
<evidence type="ECO:0000256" key="4">
    <source>
        <dbReference type="ARBA" id="ARBA00022963"/>
    </source>
</evidence>
<protein>
    <submittedName>
        <fullName evidence="15">Short chain enoyl-CoA hydratase /3-hydroxyacyl-CoA dehydrogenase</fullName>
    </submittedName>
</protein>
<feature type="domain" description="3-hydroxyacyl-CoA dehydrogenase C-terminal" evidence="13">
    <location>
        <begin position="482"/>
        <end position="577"/>
    </location>
</feature>
<dbReference type="InterPro" id="IPR036291">
    <property type="entry name" value="NAD(P)-bd_dom_sf"/>
</dbReference>
<dbReference type="GO" id="GO:0006635">
    <property type="term" value="P:fatty acid beta-oxidation"/>
    <property type="evidence" value="ECO:0007669"/>
    <property type="project" value="UniProtKB-UniPathway"/>
</dbReference>
<dbReference type="AlphaFoldDB" id="A0A1I7EAD0"/>
<dbReference type="Gene3D" id="1.10.1040.50">
    <property type="match status" value="1"/>
</dbReference>
<keyword evidence="3" id="KW-0276">Fatty acid metabolism</keyword>
<evidence type="ECO:0000256" key="5">
    <source>
        <dbReference type="ARBA" id="ARBA00023002"/>
    </source>
</evidence>
<keyword evidence="6" id="KW-0520">NAD</keyword>
<dbReference type="Proteomes" id="UP000198844">
    <property type="component" value="Unassembled WGS sequence"/>
</dbReference>
<evidence type="ECO:0000256" key="1">
    <source>
        <dbReference type="ARBA" id="ARBA00004275"/>
    </source>
</evidence>
<dbReference type="OrthoDB" id="5287258at2"/>
<organism evidence="15 16">
    <name type="scientific">Paraburkholderia aspalathi</name>
    <dbReference type="NCBI Taxonomy" id="1324617"/>
    <lineage>
        <taxon>Bacteria</taxon>
        <taxon>Pseudomonadati</taxon>
        <taxon>Pseudomonadota</taxon>
        <taxon>Betaproteobacteria</taxon>
        <taxon>Burkholderiales</taxon>
        <taxon>Burkholderiaceae</taxon>
        <taxon>Paraburkholderia</taxon>
    </lineage>
</organism>
<dbReference type="PANTHER" id="PTHR23309:SF51">
    <property type="entry name" value="3-HYDROXYACYL-COA DEHYDROGENASE-RELATED"/>
    <property type="match status" value="1"/>
</dbReference>
<dbReference type="InterPro" id="IPR029045">
    <property type="entry name" value="ClpP/crotonase-like_dom_sf"/>
</dbReference>
<evidence type="ECO:0000259" key="14">
    <source>
        <dbReference type="Pfam" id="PF02737"/>
    </source>
</evidence>
<feature type="domain" description="3-hydroxyacyl-CoA dehydrogenase NAD binding" evidence="14">
    <location>
        <begin position="302"/>
        <end position="478"/>
    </location>
</feature>
<dbReference type="EMBL" id="FPBH01000015">
    <property type="protein sequence ID" value="SFU20916.1"/>
    <property type="molecule type" value="Genomic_DNA"/>
</dbReference>
<name>A0A1I7EAD0_9BURK</name>
<dbReference type="InterPro" id="IPR006176">
    <property type="entry name" value="3-OHacyl-CoA_DH_NAD-bd"/>
</dbReference>
<dbReference type="FunFam" id="1.10.1040.50:FF:000006">
    <property type="entry name" value="Peroxisomal bifunctional enzyme"/>
    <property type="match status" value="1"/>
</dbReference>
<comment type="pathway">
    <text evidence="2">Lipid metabolism; fatty acid beta-oxidation.</text>
</comment>
<dbReference type="InterPro" id="IPR006108">
    <property type="entry name" value="3HC_DH_C"/>
</dbReference>
<reference evidence="15 16" key="1">
    <citation type="submission" date="2016-10" db="EMBL/GenBank/DDBJ databases">
        <authorList>
            <person name="de Groot N.N."/>
        </authorList>
    </citation>
    <scope>NUCLEOTIDE SEQUENCE [LARGE SCALE GENOMIC DNA]</scope>
    <source>
        <strain evidence="15 16">LMG 27731</strain>
    </source>
</reference>
<feature type="domain" description="3-hydroxyacyl-CoA dehydrogenase C-terminal" evidence="13">
    <location>
        <begin position="612"/>
        <end position="682"/>
    </location>
</feature>
<dbReference type="InterPro" id="IPR001753">
    <property type="entry name" value="Enoyl-CoA_hydra/iso"/>
</dbReference>
<evidence type="ECO:0000256" key="8">
    <source>
        <dbReference type="ARBA" id="ARBA00023140"/>
    </source>
</evidence>
<dbReference type="GO" id="GO:0004300">
    <property type="term" value="F:enoyl-CoA hydratase activity"/>
    <property type="evidence" value="ECO:0007669"/>
    <property type="project" value="UniProtKB-ARBA"/>
</dbReference>